<reference evidence="3" key="1">
    <citation type="journal article" date="2019" name="Int. J. Syst. Evol. Microbiol.">
        <title>The Global Catalogue of Microorganisms (GCM) 10K type strain sequencing project: providing services to taxonomists for standard genome sequencing and annotation.</title>
        <authorList>
            <consortium name="The Broad Institute Genomics Platform"/>
            <consortium name="The Broad Institute Genome Sequencing Center for Infectious Disease"/>
            <person name="Wu L."/>
            <person name="Ma J."/>
        </authorList>
    </citation>
    <scope>NUCLEOTIDE SEQUENCE [LARGE SCALE GENOMIC DNA]</scope>
    <source>
        <strain evidence="3">JCM 11756</strain>
    </source>
</reference>
<dbReference type="EMBL" id="BAAAIZ010000023">
    <property type="protein sequence ID" value="GAA1420798.1"/>
    <property type="molecule type" value="Genomic_DNA"/>
</dbReference>
<comment type="caution">
    <text evidence="2">The sequence shown here is derived from an EMBL/GenBank/DDBJ whole genome shotgun (WGS) entry which is preliminary data.</text>
</comment>
<evidence type="ECO:0000313" key="2">
    <source>
        <dbReference type="EMBL" id="GAA1420798.1"/>
    </source>
</evidence>
<protein>
    <submittedName>
        <fullName evidence="2">Uncharacterized protein</fullName>
    </submittedName>
</protein>
<evidence type="ECO:0000313" key="3">
    <source>
        <dbReference type="Proteomes" id="UP001500973"/>
    </source>
</evidence>
<keyword evidence="3" id="KW-1185">Reference proteome</keyword>
<sequence>MRPGSATVERATKPSPRPGPADMDLSRSVPTTSTARRATLPRPPGGVRMLEWDIPVPENQSIM</sequence>
<organism evidence="2 3">
    <name type="scientific">Streptomyces thermospinosisporus</name>
    <dbReference type="NCBI Taxonomy" id="161482"/>
    <lineage>
        <taxon>Bacteria</taxon>
        <taxon>Bacillati</taxon>
        <taxon>Actinomycetota</taxon>
        <taxon>Actinomycetes</taxon>
        <taxon>Kitasatosporales</taxon>
        <taxon>Streptomycetaceae</taxon>
        <taxon>Streptomyces</taxon>
    </lineage>
</organism>
<feature type="region of interest" description="Disordered" evidence="1">
    <location>
        <begin position="1"/>
        <end position="50"/>
    </location>
</feature>
<dbReference type="Proteomes" id="UP001500973">
    <property type="component" value="Unassembled WGS sequence"/>
</dbReference>
<accession>A0ABP4JFU3</accession>
<name>A0ABP4JFU3_9ACTN</name>
<proteinExistence type="predicted"/>
<evidence type="ECO:0000256" key="1">
    <source>
        <dbReference type="SAM" id="MobiDB-lite"/>
    </source>
</evidence>
<gene>
    <name evidence="2" type="ORF">GCM10009601_19920</name>
</gene>